<reference evidence="2 3" key="1">
    <citation type="submission" date="2024-08" db="EMBL/GenBank/DDBJ databases">
        <authorList>
            <person name="Cucini C."/>
            <person name="Frati F."/>
        </authorList>
    </citation>
    <scope>NUCLEOTIDE SEQUENCE [LARGE SCALE GENOMIC DNA]</scope>
</reference>
<organism evidence="2 3">
    <name type="scientific">Orchesella dallaii</name>
    <dbReference type="NCBI Taxonomy" id="48710"/>
    <lineage>
        <taxon>Eukaryota</taxon>
        <taxon>Metazoa</taxon>
        <taxon>Ecdysozoa</taxon>
        <taxon>Arthropoda</taxon>
        <taxon>Hexapoda</taxon>
        <taxon>Collembola</taxon>
        <taxon>Entomobryomorpha</taxon>
        <taxon>Entomobryoidea</taxon>
        <taxon>Orchesellidae</taxon>
        <taxon>Orchesellinae</taxon>
        <taxon>Orchesella</taxon>
    </lineage>
</organism>
<feature type="transmembrane region" description="Helical" evidence="1">
    <location>
        <begin position="91"/>
        <end position="112"/>
    </location>
</feature>
<accession>A0ABP1QVZ2</accession>
<keyword evidence="1" id="KW-0812">Transmembrane</keyword>
<keyword evidence="3" id="KW-1185">Reference proteome</keyword>
<dbReference type="EMBL" id="CAXLJM020000048">
    <property type="protein sequence ID" value="CAL8112569.1"/>
    <property type="molecule type" value="Genomic_DNA"/>
</dbReference>
<protein>
    <submittedName>
        <fullName evidence="2">Uncharacterized protein</fullName>
    </submittedName>
</protein>
<evidence type="ECO:0000313" key="2">
    <source>
        <dbReference type="EMBL" id="CAL8112569.1"/>
    </source>
</evidence>
<evidence type="ECO:0000313" key="3">
    <source>
        <dbReference type="Proteomes" id="UP001642540"/>
    </source>
</evidence>
<keyword evidence="1" id="KW-1133">Transmembrane helix</keyword>
<dbReference type="Proteomes" id="UP001642540">
    <property type="component" value="Unassembled WGS sequence"/>
</dbReference>
<evidence type="ECO:0000256" key="1">
    <source>
        <dbReference type="SAM" id="Phobius"/>
    </source>
</evidence>
<proteinExistence type="predicted"/>
<sequence length="142" mass="15401">MSDNEDELGRVQTSSAISHSLTKSVRIPIILKVLVIAANVIVRHGVVSNEIVNESLDPDYSLRPVNLTCNETVLEGEKGDKVCSYPYSLQFFSFSAAICLPLLGAVAIIGLVMNALCSKPDAGNEGIRGGHYFCFWMVKPTN</sequence>
<comment type="caution">
    <text evidence="2">The sequence shown here is derived from an EMBL/GenBank/DDBJ whole genome shotgun (WGS) entry which is preliminary data.</text>
</comment>
<gene>
    <name evidence="2" type="ORF">ODALV1_LOCUS15705</name>
</gene>
<name>A0ABP1QVZ2_9HEXA</name>
<keyword evidence="1" id="KW-0472">Membrane</keyword>